<sequence length="140" mass="15765">MIAAFVRIEGDVRLRRLWRTLLSSEGSQDVESLYAIYRDEAVFELDIFALALRRSQAQGDLPVALDVGAASRELYISIIGVFYSAIVDSEKFNMSGDGARLFDAHLLGWMNFHRATPMDLDRAMSADALRVSYSIFMCDM</sequence>
<organism evidence="1 2">
    <name type="scientific">Stenotrophomonas maltophilia</name>
    <name type="common">Pseudomonas maltophilia</name>
    <name type="synonym">Xanthomonas maltophilia</name>
    <dbReference type="NCBI Taxonomy" id="40324"/>
    <lineage>
        <taxon>Bacteria</taxon>
        <taxon>Pseudomonadati</taxon>
        <taxon>Pseudomonadota</taxon>
        <taxon>Gammaproteobacteria</taxon>
        <taxon>Lysobacterales</taxon>
        <taxon>Lysobacteraceae</taxon>
        <taxon>Stenotrophomonas</taxon>
        <taxon>Stenotrophomonas maltophilia group</taxon>
    </lineage>
</organism>
<dbReference type="AlphaFoldDB" id="A0AAJ2WNA4"/>
<dbReference type="RefSeq" id="WP_277778195.1">
    <property type="nucleotide sequence ID" value="NZ_JARPOH010000001.1"/>
</dbReference>
<dbReference type="InterPro" id="IPR036271">
    <property type="entry name" value="Tet_transcr_reg_TetR-rel_C_sf"/>
</dbReference>
<evidence type="ECO:0000313" key="1">
    <source>
        <dbReference type="EMBL" id="MDZ5766843.1"/>
    </source>
</evidence>
<dbReference type="SUPFAM" id="SSF48498">
    <property type="entry name" value="Tetracyclin repressor-like, C-terminal domain"/>
    <property type="match status" value="1"/>
</dbReference>
<accession>A0AAJ2WNA4</accession>
<reference evidence="1" key="1">
    <citation type="submission" date="2023-12" db="EMBL/GenBank/DDBJ databases">
        <title>'Antibacterial potential of Stenotrophomonas maltophilia cystic fibrosis isolates' (manuscript under preparation).</title>
        <authorList>
            <person name="Crisan C.V."/>
            <person name="Pettis M."/>
            <person name="Goldberg J.B."/>
        </authorList>
    </citation>
    <scope>NUCLEOTIDE SEQUENCE</scope>
    <source>
        <strain evidence="1">CCV129</strain>
    </source>
</reference>
<gene>
    <name evidence="1" type="ORF">U4I38_20430</name>
</gene>
<name>A0AAJ2WNA4_STEMA</name>
<dbReference type="Proteomes" id="UP001288387">
    <property type="component" value="Unassembled WGS sequence"/>
</dbReference>
<protein>
    <submittedName>
        <fullName evidence="1">Uncharacterized protein</fullName>
    </submittedName>
</protein>
<comment type="caution">
    <text evidence="1">The sequence shown here is derived from an EMBL/GenBank/DDBJ whole genome shotgun (WGS) entry which is preliminary data.</text>
</comment>
<proteinExistence type="predicted"/>
<dbReference type="EMBL" id="JAXRVB010000041">
    <property type="protein sequence ID" value="MDZ5766843.1"/>
    <property type="molecule type" value="Genomic_DNA"/>
</dbReference>
<dbReference type="Gene3D" id="1.10.357.10">
    <property type="entry name" value="Tetracycline Repressor, domain 2"/>
    <property type="match status" value="1"/>
</dbReference>
<evidence type="ECO:0000313" key="2">
    <source>
        <dbReference type="Proteomes" id="UP001288387"/>
    </source>
</evidence>